<dbReference type="EMBL" id="GGEC01080707">
    <property type="protein sequence ID" value="MBX61191.1"/>
    <property type="molecule type" value="Transcribed_RNA"/>
</dbReference>
<reference evidence="1" key="1">
    <citation type="submission" date="2018-02" db="EMBL/GenBank/DDBJ databases">
        <title>Rhizophora mucronata_Transcriptome.</title>
        <authorList>
            <person name="Meera S.P."/>
            <person name="Sreeshan A."/>
            <person name="Augustine A."/>
        </authorList>
    </citation>
    <scope>NUCLEOTIDE SEQUENCE</scope>
    <source>
        <tissue evidence="1">Leaf</tissue>
    </source>
</reference>
<accession>A0A2P2Q2I1</accession>
<protein>
    <submittedName>
        <fullName evidence="1">Uncharacterized protein</fullName>
    </submittedName>
</protein>
<organism evidence="1">
    <name type="scientific">Rhizophora mucronata</name>
    <name type="common">Asiatic mangrove</name>
    <dbReference type="NCBI Taxonomy" id="61149"/>
    <lineage>
        <taxon>Eukaryota</taxon>
        <taxon>Viridiplantae</taxon>
        <taxon>Streptophyta</taxon>
        <taxon>Embryophyta</taxon>
        <taxon>Tracheophyta</taxon>
        <taxon>Spermatophyta</taxon>
        <taxon>Magnoliopsida</taxon>
        <taxon>eudicotyledons</taxon>
        <taxon>Gunneridae</taxon>
        <taxon>Pentapetalae</taxon>
        <taxon>rosids</taxon>
        <taxon>fabids</taxon>
        <taxon>Malpighiales</taxon>
        <taxon>Rhizophoraceae</taxon>
        <taxon>Rhizophora</taxon>
    </lineage>
</organism>
<proteinExistence type="predicted"/>
<name>A0A2P2Q2I1_RHIMU</name>
<evidence type="ECO:0000313" key="1">
    <source>
        <dbReference type="EMBL" id="MBX61191.1"/>
    </source>
</evidence>
<sequence>MIAQKFQVHHIFR</sequence>